<dbReference type="InterPro" id="IPR004331">
    <property type="entry name" value="SPX_dom"/>
</dbReference>
<reference evidence="14" key="1">
    <citation type="submission" date="2021-11" db="EMBL/GenBank/DDBJ databases">
        <authorList>
            <consortium name="Genoscope - CEA"/>
            <person name="William W."/>
        </authorList>
    </citation>
    <scope>NUCLEOTIDE SEQUENCE</scope>
</reference>
<dbReference type="GO" id="GO:0006164">
    <property type="term" value="P:purine nucleotide biosynthetic process"/>
    <property type="evidence" value="ECO:0007669"/>
    <property type="project" value="TreeGrafter"/>
</dbReference>
<comment type="pathway">
    <text evidence="2">Metabolic intermediate biosynthesis; 5-phospho-alpha-D-ribose 1-diphosphate biosynthesis; 5-phospho-alpha-D-ribose 1-diphosphate from D-ribose 5-phosphate (route I): step 1/1.</text>
</comment>
<protein>
    <recommendedName>
        <fullName evidence="4">ribose-phosphate diphosphokinase</fullName>
        <ecNumber evidence="4">2.7.6.1</ecNumber>
    </recommendedName>
</protein>
<evidence type="ECO:0000256" key="6">
    <source>
        <dbReference type="ARBA" id="ARBA00022723"/>
    </source>
</evidence>
<dbReference type="SMART" id="SM01400">
    <property type="entry name" value="Pribosyltran_N"/>
    <property type="match status" value="1"/>
</dbReference>
<dbReference type="CDD" id="cd14447">
    <property type="entry name" value="SPX"/>
    <property type="match status" value="1"/>
</dbReference>
<dbReference type="EMBL" id="CAKKNE010000003">
    <property type="protein sequence ID" value="CAH0372600.1"/>
    <property type="molecule type" value="Genomic_DNA"/>
</dbReference>
<dbReference type="Pfam" id="PF14572">
    <property type="entry name" value="Pribosyl_synth"/>
    <property type="match status" value="1"/>
</dbReference>
<evidence type="ECO:0000256" key="3">
    <source>
        <dbReference type="ARBA" id="ARBA00006478"/>
    </source>
</evidence>
<feature type="domain" description="SPX" evidence="13">
    <location>
        <begin position="1"/>
        <end position="143"/>
    </location>
</feature>
<dbReference type="PANTHER" id="PTHR10210">
    <property type="entry name" value="RIBOSE-PHOSPHATE DIPHOSPHOKINASE FAMILY MEMBER"/>
    <property type="match status" value="1"/>
</dbReference>
<comment type="similarity">
    <text evidence="3">Belongs to the ribose-phosphate pyrophosphokinase family.</text>
</comment>
<evidence type="ECO:0000259" key="13">
    <source>
        <dbReference type="PROSITE" id="PS51382"/>
    </source>
</evidence>
<accession>A0A8J2WL90</accession>
<evidence type="ECO:0000256" key="11">
    <source>
        <dbReference type="ARBA" id="ARBA00022842"/>
    </source>
</evidence>
<evidence type="ECO:0000256" key="12">
    <source>
        <dbReference type="ARBA" id="ARBA00049535"/>
    </source>
</evidence>
<dbReference type="NCBIfam" id="NF002320">
    <property type="entry name" value="PRK01259.1"/>
    <property type="match status" value="1"/>
</dbReference>
<evidence type="ECO:0000256" key="4">
    <source>
        <dbReference type="ARBA" id="ARBA00013247"/>
    </source>
</evidence>
<comment type="cofactor">
    <cofactor evidence="1">
        <name>Mg(2+)</name>
        <dbReference type="ChEBI" id="CHEBI:18420"/>
    </cofactor>
</comment>
<proteinExistence type="inferred from homology"/>
<dbReference type="GO" id="GO:0002189">
    <property type="term" value="C:ribose phosphate diphosphokinase complex"/>
    <property type="evidence" value="ECO:0007669"/>
    <property type="project" value="TreeGrafter"/>
</dbReference>
<keyword evidence="9" id="KW-0418">Kinase</keyword>
<evidence type="ECO:0000313" key="14">
    <source>
        <dbReference type="EMBL" id="CAH0372600.1"/>
    </source>
</evidence>
<dbReference type="PROSITE" id="PS51382">
    <property type="entry name" value="SPX"/>
    <property type="match status" value="1"/>
</dbReference>
<dbReference type="PANTHER" id="PTHR10210:SF32">
    <property type="entry name" value="RIBOSE-PHOSPHATE PYROPHOSPHOKINASE 2"/>
    <property type="match status" value="1"/>
</dbReference>
<dbReference type="InterPro" id="IPR005946">
    <property type="entry name" value="Rib-P_diPkinase"/>
</dbReference>
<comment type="caution">
    <text evidence="14">The sequence shown here is derived from an EMBL/GenBank/DDBJ whole genome shotgun (WGS) entry which is preliminary data.</text>
</comment>
<dbReference type="InterPro" id="IPR000836">
    <property type="entry name" value="PRTase_dom"/>
</dbReference>
<dbReference type="NCBIfam" id="TIGR01251">
    <property type="entry name" value="ribP_PPkin"/>
    <property type="match status" value="1"/>
</dbReference>
<dbReference type="Pfam" id="PF03105">
    <property type="entry name" value="SPX"/>
    <property type="match status" value="1"/>
</dbReference>
<sequence length="510" mass="55265">MKFGADLKNSVVPEWAPGYIAYDALKAQIKAISGAEADERDALEETFFATLEEELEKVNRFYLQKIGEFDAALAALEARKPRSASGDALGTPATSDHRRNAINLHAQIGQLQAFVWLNTQGFEKIVKKYDKFSGLRHTPQAKAPDFEARLRGEVFKSERLDACLERFKMARVVDSETPHHLEMKLVSGSANKPLAEEIAARLGVPLSPAKVRRFNDGEVNIQLCDSVRGANVYILQPTCPPVNDHLVELLLLVSAARRASAATVTAVVPYYGYARQDRKDRSRVPISAADVARMMEAMGVDRVVCVDLHCAQIQGFFGPRTPVDNLFAAPIAVTYFNMKDLVKPVVVSPDAGGVARAKAFMEGFGRLPDPPQVSLAVILKQRAEAGVVGTMHLVGSVEGCDCVIVDDMIDTAGTLTAAANELRAFGARRVFAFATHGLFSGPAADRIEQCVLEECVVANTVPLAAAVREKTRKIRQVSVGKLVEGAIRGIQCGTSVSALFTQDMAADLLS</sequence>
<keyword evidence="5" id="KW-0808">Transferase</keyword>
<evidence type="ECO:0000256" key="5">
    <source>
        <dbReference type="ARBA" id="ARBA00022679"/>
    </source>
</evidence>
<organism evidence="14 15">
    <name type="scientific">Pelagomonas calceolata</name>
    <dbReference type="NCBI Taxonomy" id="35677"/>
    <lineage>
        <taxon>Eukaryota</taxon>
        <taxon>Sar</taxon>
        <taxon>Stramenopiles</taxon>
        <taxon>Ochrophyta</taxon>
        <taxon>Pelagophyceae</taxon>
        <taxon>Pelagomonadales</taxon>
        <taxon>Pelagomonadaceae</taxon>
        <taxon>Pelagomonas</taxon>
    </lineage>
</organism>
<evidence type="ECO:0000256" key="7">
    <source>
        <dbReference type="ARBA" id="ARBA00022727"/>
    </source>
</evidence>
<dbReference type="OrthoDB" id="413572at2759"/>
<dbReference type="GO" id="GO:0005524">
    <property type="term" value="F:ATP binding"/>
    <property type="evidence" value="ECO:0007669"/>
    <property type="project" value="UniProtKB-KW"/>
</dbReference>
<dbReference type="InterPro" id="IPR029099">
    <property type="entry name" value="Pribosyltran_N"/>
</dbReference>
<dbReference type="Gene3D" id="3.40.50.2020">
    <property type="match status" value="2"/>
</dbReference>
<gene>
    <name evidence="14" type="ORF">PECAL_3P26090</name>
</gene>
<keyword evidence="10" id="KW-0067">ATP-binding</keyword>
<evidence type="ECO:0000256" key="8">
    <source>
        <dbReference type="ARBA" id="ARBA00022741"/>
    </source>
</evidence>
<dbReference type="Pfam" id="PF13793">
    <property type="entry name" value="Pribosyltran_N"/>
    <property type="match status" value="1"/>
</dbReference>
<evidence type="ECO:0000256" key="10">
    <source>
        <dbReference type="ARBA" id="ARBA00022840"/>
    </source>
</evidence>
<dbReference type="EC" id="2.7.6.1" evidence="4"/>
<keyword evidence="8" id="KW-0547">Nucleotide-binding</keyword>
<dbReference type="InterPro" id="IPR029057">
    <property type="entry name" value="PRTase-like"/>
</dbReference>
<dbReference type="Proteomes" id="UP000789595">
    <property type="component" value="Unassembled WGS sequence"/>
</dbReference>
<keyword evidence="7" id="KW-0545">Nucleotide biosynthesis</keyword>
<evidence type="ECO:0000256" key="1">
    <source>
        <dbReference type="ARBA" id="ARBA00001946"/>
    </source>
</evidence>
<dbReference type="GO" id="GO:0005737">
    <property type="term" value="C:cytoplasm"/>
    <property type="evidence" value="ECO:0007669"/>
    <property type="project" value="TreeGrafter"/>
</dbReference>
<dbReference type="SUPFAM" id="SSF53271">
    <property type="entry name" value="PRTase-like"/>
    <property type="match status" value="1"/>
</dbReference>
<evidence type="ECO:0000256" key="9">
    <source>
        <dbReference type="ARBA" id="ARBA00022777"/>
    </source>
</evidence>
<keyword evidence="15" id="KW-1185">Reference proteome</keyword>
<dbReference type="GO" id="GO:0004749">
    <property type="term" value="F:ribose phosphate diphosphokinase activity"/>
    <property type="evidence" value="ECO:0007669"/>
    <property type="project" value="UniProtKB-EC"/>
</dbReference>
<comment type="catalytic activity">
    <reaction evidence="12">
        <text>D-ribose 5-phosphate + ATP = 5-phospho-alpha-D-ribose 1-diphosphate + AMP + H(+)</text>
        <dbReference type="Rhea" id="RHEA:15609"/>
        <dbReference type="ChEBI" id="CHEBI:15378"/>
        <dbReference type="ChEBI" id="CHEBI:30616"/>
        <dbReference type="ChEBI" id="CHEBI:58017"/>
        <dbReference type="ChEBI" id="CHEBI:78346"/>
        <dbReference type="ChEBI" id="CHEBI:456215"/>
        <dbReference type="EC" id="2.7.6.1"/>
    </reaction>
</comment>
<keyword evidence="6" id="KW-0479">Metal-binding</keyword>
<name>A0A8J2WL90_9STRA</name>
<dbReference type="GO" id="GO:0000287">
    <property type="term" value="F:magnesium ion binding"/>
    <property type="evidence" value="ECO:0007669"/>
    <property type="project" value="InterPro"/>
</dbReference>
<dbReference type="GO" id="GO:0016301">
    <property type="term" value="F:kinase activity"/>
    <property type="evidence" value="ECO:0007669"/>
    <property type="project" value="UniProtKB-KW"/>
</dbReference>
<dbReference type="AlphaFoldDB" id="A0A8J2WL90"/>
<dbReference type="GO" id="GO:0006015">
    <property type="term" value="P:5-phosphoribose 1-diphosphate biosynthetic process"/>
    <property type="evidence" value="ECO:0007669"/>
    <property type="project" value="TreeGrafter"/>
</dbReference>
<dbReference type="FunFam" id="3.40.50.2020:FF:000001">
    <property type="entry name" value="Ribose-phosphate pyrophosphokinase"/>
    <property type="match status" value="1"/>
</dbReference>
<dbReference type="FunFam" id="3.40.50.2020:FF:000002">
    <property type="entry name" value="Ribose-phosphate pyrophosphokinase"/>
    <property type="match status" value="1"/>
</dbReference>
<keyword evidence="11" id="KW-0460">Magnesium</keyword>
<dbReference type="CDD" id="cd06223">
    <property type="entry name" value="PRTases_typeI"/>
    <property type="match status" value="1"/>
</dbReference>
<evidence type="ECO:0000256" key="2">
    <source>
        <dbReference type="ARBA" id="ARBA00004996"/>
    </source>
</evidence>
<evidence type="ECO:0000313" key="15">
    <source>
        <dbReference type="Proteomes" id="UP000789595"/>
    </source>
</evidence>